<evidence type="ECO:0000259" key="2">
    <source>
        <dbReference type="PROSITE" id="PS50987"/>
    </source>
</evidence>
<feature type="region of interest" description="Disordered" evidence="1">
    <location>
        <begin position="102"/>
        <end position="125"/>
    </location>
</feature>
<dbReference type="InterPro" id="IPR011991">
    <property type="entry name" value="ArsR-like_HTH"/>
</dbReference>
<feature type="domain" description="HTH arsR-type" evidence="2">
    <location>
        <begin position="1"/>
        <end position="88"/>
    </location>
</feature>
<comment type="caution">
    <text evidence="3">The sequence shown here is derived from an EMBL/GenBank/DDBJ whole genome shotgun (WGS) entry which is preliminary data.</text>
</comment>
<evidence type="ECO:0000313" key="4">
    <source>
        <dbReference type="Proteomes" id="UP001595952"/>
    </source>
</evidence>
<proteinExistence type="predicted"/>
<dbReference type="NCBIfam" id="NF033788">
    <property type="entry name" value="HTH_metalloreg"/>
    <property type="match status" value="1"/>
</dbReference>
<dbReference type="PRINTS" id="PR00778">
    <property type="entry name" value="HTHARSR"/>
</dbReference>
<accession>A0ABV9IF45</accession>
<dbReference type="Gene3D" id="1.10.10.10">
    <property type="entry name" value="Winged helix-like DNA-binding domain superfamily/Winged helix DNA-binding domain"/>
    <property type="match status" value="1"/>
</dbReference>
<dbReference type="InterPro" id="IPR036388">
    <property type="entry name" value="WH-like_DNA-bd_sf"/>
</dbReference>
<dbReference type="PANTHER" id="PTHR38600:SF1">
    <property type="entry name" value="TRANSCRIPTIONAL REGULATORY PROTEIN"/>
    <property type="match status" value="1"/>
</dbReference>
<keyword evidence="4" id="KW-1185">Reference proteome</keyword>
<protein>
    <submittedName>
        <fullName evidence="3">ArsR/SmtB family transcription factor</fullName>
    </submittedName>
</protein>
<dbReference type="InterPro" id="IPR001845">
    <property type="entry name" value="HTH_ArsR_DNA-bd_dom"/>
</dbReference>
<gene>
    <name evidence="3" type="ORF">ACFO0D_18455</name>
</gene>
<dbReference type="SUPFAM" id="SSF46785">
    <property type="entry name" value="Winged helix' DNA-binding domain"/>
    <property type="match status" value="1"/>
</dbReference>
<dbReference type="Pfam" id="PF01022">
    <property type="entry name" value="HTH_5"/>
    <property type="match status" value="1"/>
</dbReference>
<dbReference type="Proteomes" id="UP001595952">
    <property type="component" value="Unassembled WGS sequence"/>
</dbReference>
<feature type="compositionally biased region" description="Polar residues" evidence="1">
    <location>
        <begin position="102"/>
        <end position="111"/>
    </location>
</feature>
<dbReference type="RefSeq" id="WP_380063291.1">
    <property type="nucleotide sequence ID" value="NZ_JBHSEI010000015.1"/>
</dbReference>
<sequence>MDHETLSALAEPTRLKIVELLVKQPLTVGDIASHLQIRQPQASKHLRNLHDAGIVEVQAIANRRIYRLRAQPFQELDRWLITYRQLWEDRFDQLDAYLRQLQQTTHESTPTQSPPADKSSEAEQP</sequence>
<dbReference type="SMART" id="SM00418">
    <property type="entry name" value="HTH_ARSR"/>
    <property type="match status" value="1"/>
</dbReference>
<dbReference type="PANTHER" id="PTHR38600">
    <property type="entry name" value="TRANSCRIPTIONAL REGULATORY PROTEIN"/>
    <property type="match status" value="1"/>
</dbReference>
<reference evidence="4" key="1">
    <citation type="journal article" date="2019" name="Int. J. Syst. Evol. Microbiol.">
        <title>The Global Catalogue of Microorganisms (GCM) 10K type strain sequencing project: providing services to taxonomists for standard genome sequencing and annotation.</title>
        <authorList>
            <consortium name="The Broad Institute Genomics Platform"/>
            <consortium name="The Broad Institute Genome Sequencing Center for Infectious Disease"/>
            <person name="Wu L."/>
            <person name="Ma J."/>
        </authorList>
    </citation>
    <scope>NUCLEOTIDE SEQUENCE [LARGE SCALE GENOMIC DNA]</scope>
    <source>
        <strain evidence="4">CCUG 55995</strain>
    </source>
</reference>
<dbReference type="PROSITE" id="PS50987">
    <property type="entry name" value="HTH_ARSR_2"/>
    <property type="match status" value="1"/>
</dbReference>
<evidence type="ECO:0000313" key="3">
    <source>
        <dbReference type="EMBL" id="MFC4640315.1"/>
    </source>
</evidence>
<dbReference type="EMBL" id="JBHSEI010000015">
    <property type="protein sequence ID" value="MFC4640315.1"/>
    <property type="molecule type" value="Genomic_DNA"/>
</dbReference>
<name>A0ABV9IF45_9DEIO</name>
<organism evidence="3 4">
    <name type="scientific">Deinococcus hohokamensis</name>
    <dbReference type="NCBI Taxonomy" id="309883"/>
    <lineage>
        <taxon>Bacteria</taxon>
        <taxon>Thermotogati</taxon>
        <taxon>Deinococcota</taxon>
        <taxon>Deinococci</taxon>
        <taxon>Deinococcales</taxon>
        <taxon>Deinococcaceae</taxon>
        <taxon>Deinococcus</taxon>
    </lineage>
</organism>
<evidence type="ECO:0000256" key="1">
    <source>
        <dbReference type="SAM" id="MobiDB-lite"/>
    </source>
</evidence>
<dbReference type="CDD" id="cd00090">
    <property type="entry name" value="HTH_ARSR"/>
    <property type="match status" value="1"/>
</dbReference>
<dbReference type="InterPro" id="IPR036390">
    <property type="entry name" value="WH_DNA-bd_sf"/>
</dbReference>